<evidence type="ECO:0000313" key="1">
    <source>
        <dbReference type="EMBL" id="TAI48822.1"/>
    </source>
</evidence>
<protein>
    <recommendedName>
        <fullName evidence="3">DUF1080 domain-containing protein</fullName>
    </recommendedName>
</protein>
<keyword evidence="2" id="KW-1185">Reference proteome</keyword>
<dbReference type="Gene3D" id="2.60.120.560">
    <property type="entry name" value="Exo-inulinase, domain 1"/>
    <property type="match status" value="1"/>
</dbReference>
<dbReference type="AlphaFoldDB" id="A0A4Q8QE96"/>
<comment type="caution">
    <text evidence="1">The sequence shown here is derived from an EMBL/GenBank/DDBJ whole genome shotgun (WGS) entry which is preliminary data.</text>
</comment>
<proteinExistence type="predicted"/>
<dbReference type="EMBL" id="SGIU01000001">
    <property type="protein sequence ID" value="TAI48822.1"/>
    <property type="molecule type" value="Genomic_DNA"/>
</dbReference>
<evidence type="ECO:0008006" key="3">
    <source>
        <dbReference type="Google" id="ProtNLM"/>
    </source>
</evidence>
<gene>
    <name evidence="1" type="ORF">EW142_03215</name>
</gene>
<name>A0A4Q8QE96_9FLAO</name>
<accession>A0A4Q8QE96</accession>
<organism evidence="1 2">
    <name type="scientific">Flagellimonas allohymeniacidonis</name>
    <dbReference type="NCBI Taxonomy" id="2517819"/>
    <lineage>
        <taxon>Bacteria</taxon>
        <taxon>Pseudomonadati</taxon>
        <taxon>Bacteroidota</taxon>
        <taxon>Flavobacteriia</taxon>
        <taxon>Flavobacteriales</taxon>
        <taxon>Flavobacteriaceae</taxon>
        <taxon>Flagellimonas</taxon>
    </lineage>
</organism>
<dbReference type="OrthoDB" id="2634655at2"/>
<dbReference type="RefSeq" id="WP_130609568.1">
    <property type="nucleotide sequence ID" value="NZ_SGIU01000001.1"/>
</dbReference>
<sequence>MSKSTIFFAFLLFHSIIALSQEIIPLDTVNWDINARSYVLESFKGKDAIYLQAGSMTLKDANFLNGTIEYDIYMTETRGFPGVYFRSNGSDAEQFYIRPHQSGNPDANQAVAVFKGITPWQFYFGPKYSFVYDYPVDQWMHVKIVVHDDKAQVYLDHAEKPNLSWQLFHEAKAGGLTFTGGLANGIHLANFKVNKDEFELKDFNPGEREPIEGAIAQWEVSDKFEEKLLDNPNNVQSVINGRKWGQKIVLEEGVAANISRKVELRDDTPGNTVFAKLTITANKDETRLFEFGYSDRVVVLLNGEPIYKGNNGFRTRDYRYLGTIGLFDAVYLNLKKGKNTLLLAVSENFGGWLVTGRFANTQGLKIE</sequence>
<evidence type="ECO:0000313" key="2">
    <source>
        <dbReference type="Proteomes" id="UP000291981"/>
    </source>
</evidence>
<reference evidence="1 2" key="1">
    <citation type="submission" date="2019-02" db="EMBL/GenBank/DDBJ databases">
        <title>Draft genome sequence of Muricauda sp. 176CP4-71.</title>
        <authorList>
            <person name="Park J.-S."/>
        </authorList>
    </citation>
    <scope>NUCLEOTIDE SEQUENCE [LARGE SCALE GENOMIC DNA]</scope>
    <source>
        <strain evidence="1 2">176CP4-71</strain>
    </source>
</reference>
<dbReference type="Proteomes" id="UP000291981">
    <property type="component" value="Unassembled WGS sequence"/>
</dbReference>